<reference evidence="1 2" key="1">
    <citation type="submission" date="2017-07" db="EMBL/GenBank/DDBJ databases">
        <title>Phylogenetic study on the rhizospheric bacterium Ochrobactrum sp. A44.</title>
        <authorList>
            <person name="Krzyzanowska D.M."/>
            <person name="Ossowicki A."/>
            <person name="Rajewska M."/>
            <person name="Maciag T."/>
            <person name="Kaczynski Z."/>
            <person name="Czerwicka M."/>
            <person name="Jafra S."/>
        </authorList>
    </citation>
    <scope>NUCLEOTIDE SEQUENCE [LARGE SCALE GENOMIC DNA]</scope>
    <source>
        <strain evidence="1 2">A44</strain>
    </source>
</reference>
<dbReference type="AlphaFoldDB" id="A0A248UFP9"/>
<organism evidence="1 2">
    <name type="scientific">Ochrobactrum quorumnocens</name>
    <dbReference type="NCBI Taxonomy" id="271865"/>
    <lineage>
        <taxon>Bacteria</taxon>
        <taxon>Pseudomonadati</taxon>
        <taxon>Pseudomonadota</taxon>
        <taxon>Alphaproteobacteria</taxon>
        <taxon>Hyphomicrobiales</taxon>
        <taxon>Brucellaceae</taxon>
        <taxon>Brucella/Ochrobactrum group</taxon>
        <taxon>Ochrobactrum</taxon>
    </lineage>
</organism>
<proteinExistence type="predicted"/>
<name>A0A248UFP9_9HYPH</name>
<dbReference type="EMBL" id="CP022604">
    <property type="protein sequence ID" value="ASV85516.1"/>
    <property type="molecule type" value="Genomic_DNA"/>
</dbReference>
<accession>A0A248UFP9</accession>
<dbReference type="KEGG" id="och:CES85_1724"/>
<evidence type="ECO:0000313" key="2">
    <source>
        <dbReference type="Proteomes" id="UP000215256"/>
    </source>
</evidence>
<gene>
    <name evidence="1" type="ORF">CES85_1724</name>
</gene>
<protein>
    <submittedName>
        <fullName evidence="1">Uncharacterized protein</fullName>
    </submittedName>
</protein>
<dbReference type="Proteomes" id="UP000215256">
    <property type="component" value="Chromosome 1"/>
</dbReference>
<sequence length="50" mass="5441">MLNGDKLWLKRSKCCSNLANSGSQTYLGHNIRALAKLGAKAILVSRKPTI</sequence>
<evidence type="ECO:0000313" key="1">
    <source>
        <dbReference type="EMBL" id="ASV85516.1"/>
    </source>
</evidence>